<dbReference type="PANTHER" id="PTHR47939">
    <property type="entry name" value="MEMBRANE-ASSOCIATED SALT-INDUCIBLE PROTEIN-LIKE"/>
    <property type="match status" value="1"/>
</dbReference>
<feature type="compositionally biased region" description="Acidic residues" evidence="5">
    <location>
        <begin position="147"/>
        <end position="165"/>
    </location>
</feature>
<evidence type="ECO:0000256" key="4">
    <source>
        <dbReference type="PROSITE-ProRule" id="PRU00708"/>
    </source>
</evidence>
<evidence type="ECO:0000256" key="3">
    <source>
        <dbReference type="ARBA" id="ARBA00022946"/>
    </source>
</evidence>
<dbReference type="EMBL" id="GBRH01176119">
    <property type="protein sequence ID" value="JAE21777.1"/>
    <property type="molecule type" value="Transcribed_RNA"/>
</dbReference>
<feature type="repeat" description="PPR" evidence="4">
    <location>
        <begin position="19"/>
        <end position="53"/>
    </location>
</feature>
<organism evidence="6">
    <name type="scientific">Arundo donax</name>
    <name type="common">Giant reed</name>
    <name type="synonym">Donax arundinaceus</name>
    <dbReference type="NCBI Taxonomy" id="35708"/>
    <lineage>
        <taxon>Eukaryota</taxon>
        <taxon>Viridiplantae</taxon>
        <taxon>Streptophyta</taxon>
        <taxon>Embryophyta</taxon>
        <taxon>Tracheophyta</taxon>
        <taxon>Spermatophyta</taxon>
        <taxon>Magnoliopsida</taxon>
        <taxon>Liliopsida</taxon>
        <taxon>Poales</taxon>
        <taxon>Poaceae</taxon>
        <taxon>PACMAD clade</taxon>
        <taxon>Arundinoideae</taxon>
        <taxon>Arundineae</taxon>
        <taxon>Arundo</taxon>
    </lineage>
</organism>
<evidence type="ECO:0000256" key="1">
    <source>
        <dbReference type="ARBA" id="ARBA00007626"/>
    </source>
</evidence>
<protein>
    <recommendedName>
        <fullName evidence="7">Pentacotripeptide-repeat region of PRORP domain-containing protein</fullName>
    </recommendedName>
</protein>
<evidence type="ECO:0000313" key="6">
    <source>
        <dbReference type="EMBL" id="JAE21777.1"/>
    </source>
</evidence>
<accession>A0A0A9GBB7</accession>
<dbReference type="InterPro" id="IPR050667">
    <property type="entry name" value="PPR-containing_protein"/>
</dbReference>
<reference evidence="6" key="2">
    <citation type="journal article" date="2015" name="Data Brief">
        <title>Shoot transcriptome of the giant reed, Arundo donax.</title>
        <authorList>
            <person name="Barrero R.A."/>
            <person name="Guerrero F.D."/>
            <person name="Moolhuijzen P."/>
            <person name="Goolsby J.A."/>
            <person name="Tidwell J."/>
            <person name="Bellgard S.E."/>
            <person name="Bellgard M.I."/>
        </authorList>
    </citation>
    <scope>NUCLEOTIDE SEQUENCE</scope>
    <source>
        <tissue evidence="6">Shoot tissue taken approximately 20 cm above the soil surface</tissue>
    </source>
</reference>
<dbReference type="AlphaFoldDB" id="A0A0A9GBB7"/>
<dbReference type="InterPro" id="IPR011990">
    <property type="entry name" value="TPR-like_helical_dom_sf"/>
</dbReference>
<dbReference type="NCBIfam" id="TIGR00756">
    <property type="entry name" value="PPR"/>
    <property type="match status" value="1"/>
</dbReference>
<proteinExistence type="inferred from homology"/>
<dbReference type="Gene3D" id="1.25.40.10">
    <property type="entry name" value="Tetratricopeptide repeat domain"/>
    <property type="match status" value="1"/>
</dbReference>
<dbReference type="PROSITE" id="PS51375">
    <property type="entry name" value="PPR"/>
    <property type="match status" value="1"/>
</dbReference>
<sequence>MQRAENVIEEMSDVGLKPNVKTYTTLIKGWARASLPDRALKCFEEMQVAGLKPDEAAYHCLVTSLLSRATVMEGSTYTGILSVCREMFENDLTVDLRTAVHWSKWLHKIERTGGALTEALQRIFPPDWNSLEDLEASKFLRNGDSDSCSDSDLSDEEDDHDVDDH</sequence>
<dbReference type="InterPro" id="IPR002885">
    <property type="entry name" value="PPR_rpt"/>
</dbReference>
<dbReference type="PANTHER" id="PTHR47939:SF1">
    <property type="entry name" value="OS04G0684500 PROTEIN"/>
    <property type="match status" value="1"/>
</dbReference>
<name>A0A0A9GBB7_ARUDO</name>
<evidence type="ECO:0000256" key="2">
    <source>
        <dbReference type="ARBA" id="ARBA00022737"/>
    </source>
</evidence>
<comment type="similarity">
    <text evidence="1">Belongs to the PPR family. P subfamily.</text>
</comment>
<keyword evidence="3" id="KW-0809">Transit peptide</keyword>
<keyword evidence="2" id="KW-0677">Repeat</keyword>
<dbReference type="Pfam" id="PF13041">
    <property type="entry name" value="PPR_2"/>
    <property type="match status" value="1"/>
</dbReference>
<reference evidence="6" key="1">
    <citation type="submission" date="2014-09" db="EMBL/GenBank/DDBJ databases">
        <authorList>
            <person name="Magalhaes I.L.F."/>
            <person name="Oliveira U."/>
            <person name="Santos F.R."/>
            <person name="Vidigal T.H.D.A."/>
            <person name="Brescovit A.D."/>
            <person name="Santos A.J."/>
        </authorList>
    </citation>
    <scope>NUCLEOTIDE SEQUENCE</scope>
    <source>
        <tissue evidence="6">Shoot tissue taken approximately 20 cm above the soil surface</tissue>
    </source>
</reference>
<evidence type="ECO:0008006" key="7">
    <source>
        <dbReference type="Google" id="ProtNLM"/>
    </source>
</evidence>
<evidence type="ECO:0000256" key="5">
    <source>
        <dbReference type="SAM" id="MobiDB-lite"/>
    </source>
</evidence>
<feature type="region of interest" description="Disordered" evidence="5">
    <location>
        <begin position="141"/>
        <end position="165"/>
    </location>
</feature>